<dbReference type="RefSeq" id="XP_015184734.1">
    <property type="nucleotide sequence ID" value="XM_015329248.1"/>
</dbReference>
<comment type="subcellular location">
    <subcellularLocation>
        <location evidence="1">Cytoplasm</location>
    </subcellularLocation>
</comment>
<keyword evidence="5" id="KW-0547">Nucleotide-binding</keyword>
<gene>
    <name evidence="13 14" type="primary">LOC107070761</name>
</gene>
<evidence type="ECO:0000256" key="9">
    <source>
        <dbReference type="ARBA" id="ARBA00047984"/>
    </source>
</evidence>
<evidence type="ECO:0000256" key="5">
    <source>
        <dbReference type="ARBA" id="ARBA00022741"/>
    </source>
</evidence>
<keyword evidence="6" id="KW-0378">Hydrolase</keyword>
<feature type="domain" description="AAA+ ATPase" evidence="11">
    <location>
        <begin position="805"/>
        <end position="1005"/>
    </location>
</feature>
<keyword evidence="7 13" id="KW-0347">Helicase</keyword>
<dbReference type="InterPro" id="IPR041679">
    <property type="entry name" value="DNA2/NAM7-like_C"/>
</dbReference>
<dbReference type="SMART" id="SM00382">
    <property type="entry name" value="AAA"/>
    <property type="match status" value="1"/>
</dbReference>
<dbReference type="CDD" id="cd18808">
    <property type="entry name" value="SF1_C_Upf1"/>
    <property type="match status" value="1"/>
</dbReference>
<comment type="catalytic activity">
    <reaction evidence="9">
        <text>ATP + H2O = ADP + phosphate + H(+)</text>
        <dbReference type="Rhea" id="RHEA:13065"/>
        <dbReference type="ChEBI" id="CHEBI:15377"/>
        <dbReference type="ChEBI" id="CHEBI:15378"/>
        <dbReference type="ChEBI" id="CHEBI:30616"/>
        <dbReference type="ChEBI" id="CHEBI:43474"/>
        <dbReference type="ChEBI" id="CHEBI:456216"/>
        <dbReference type="EC" id="3.6.4.13"/>
    </reaction>
</comment>
<dbReference type="GO" id="GO:0004386">
    <property type="term" value="F:helicase activity"/>
    <property type="evidence" value="ECO:0007669"/>
    <property type="project" value="UniProtKB-KW"/>
</dbReference>
<evidence type="ECO:0000313" key="14">
    <source>
        <dbReference type="RefSeq" id="XP_015184744.1"/>
    </source>
</evidence>
<dbReference type="InterPro" id="IPR027417">
    <property type="entry name" value="P-loop_NTPase"/>
</dbReference>
<comment type="similarity">
    <text evidence="2">Belongs to the DNA2/NAM7 helicase family. SDE3 subfamily.</text>
</comment>
<dbReference type="GeneID" id="107070761"/>
<reference evidence="13 14" key="1">
    <citation type="submission" date="2025-05" db="UniProtKB">
        <authorList>
            <consortium name="RefSeq"/>
        </authorList>
    </citation>
    <scope>IDENTIFICATION</scope>
    <source>
        <tissue evidence="13 14">Whole body</tissue>
    </source>
</reference>
<dbReference type="Pfam" id="PF21634">
    <property type="entry name" value="MOV-10_beta-barrel"/>
    <property type="match status" value="1"/>
</dbReference>
<evidence type="ECO:0000259" key="11">
    <source>
        <dbReference type="SMART" id="SM00382"/>
    </source>
</evidence>
<keyword evidence="4" id="KW-0963">Cytoplasm</keyword>
<evidence type="ECO:0000313" key="13">
    <source>
        <dbReference type="RefSeq" id="XP_015184734.1"/>
    </source>
</evidence>
<dbReference type="InterPro" id="IPR049080">
    <property type="entry name" value="MOV-10-like_beta-barrel"/>
</dbReference>
<evidence type="ECO:0000256" key="7">
    <source>
        <dbReference type="ARBA" id="ARBA00022806"/>
    </source>
</evidence>
<proteinExistence type="inferred from homology"/>
<evidence type="ECO:0000256" key="1">
    <source>
        <dbReference type="ARBA" id="ARBA00004496"/>
    </source>
</evidence>
<dbReference type="InterPro" id="IPR003593">
    <property type="entry name" value="AAA+_ATPase"/>
</dbReference>
<feature type="region of interest" description="Disordered" evidence="10">
    <location>
        <begin position="708"/>
        <end position="757"/>
    </location>
</feature>
<dbReference type="SUPFAM" id="SSF52540">
    <property type="entry name" value="P-loop containing nucleoside triphosphate hydrolases"/>
    <property type="match status" value="1"/>
</dbReference>
<name>A0ABM1IWZ7_POLDO</name>
<keyword evidence="8" id="KW-0067">ATP-binding</keyword>
<dbReference type="Gene3D" id="3.40.50.300">
    <property type="entry name" value="P-loop containing nucleotide triphosphate hydrolases"/>
    <property type="match status" value="2"/>
</dbReference>
<evidence type="ECO:0000256" key="2">
    <source>
        <dbReference type="ARBA" id="ARBA00005601"/>
    </source>
</evidence>
<dbReference type="PANTHER" id="PTHR45418:SF1">
    <property type="entry name" value="CANCER_TESTIS ANTIGEN 55"/>
    <property type="match status" value="1"/>
</dbReference>
<dbReference type="Proteomes" id="UP000694924">
    <property type="component" value="Unplaced"/>
</dbReference>
<dbReference type="Pfam" id="PF13087">
    <property type="entry name" value="AAA_12"/>
    <property type="match status" value="1"/>
</dbReference>
<evidence type="ECO:0000256" key="3">
    <source>
        <dbReference type="ARBA" id="ARBA00012552"/>
    </source>
</evidence>
<sequence length="1262" mass="144396">MLSLMYTLINNVWGNKNSSQPEDDINTIISQIENITSTNILLSENTEKYNEETYNGKGCYYTTGTVTCVKEDYILINNHSICDTINIQTKRPKVGDKVYYLAYKKSEDDEEKICKIISVMEESWDDSVITSQERIMKIDIFTRNIIGKVIKRVGRIVFINPGNIYFDLNKINSEFVPIVGDWLQLEALVEVNDNNTDLTGEILEINKIQALRLTVDIDNITNYDPINQCGTIGKNTFFYKAACESGYVPYVGDKVVSDSIESDQGIYSWRSLNVAPLMEVPDKPKELPTLESFKAFLPQHTNLDALIKDKYGIIITNNLKINVNLEEEKDIFVEIHNTSPDIHTLCQGTFMSMKAQSQLSLIWPQKRETIDLNPSQIISYQFKCNPKFVGTSEELFIFHFKGFQIGRVFTITVNPKNIKSQKRQNYKKDNYVRRDRDDKAVYIPGIRPYKPSVPFKTRTLSFKIPQRFWDVIMENYHKPPNEYELAIGNEIPCLAQRLSFEIYKDRFHALLYLEEIEQNFNLNKYDMECATMRPYKDYLCLQVLGLAEKRPSLLIGDKAIISCNWHKNQGKVKYEGYIHKVTNTEIFLKFNKQFHEMYNNEICHVSFKTSTAVMNRCHNAVNLAVLHLGSDFLFPTRIIEKCPQIILDEIDTEEKKPHVKRKLKRYESISSISSSTTSDSSDTIKSLPRMSVAERLFKVKPVEQSKNITEHPNLATVDRATDNHTKSNTNFENNKDNDININKDKDNNKDTLDLSVTPNSPITSNDLKLDEYFSKIKKQKLNWFNKKLNYYQKEAIKNILKGLARPLPYVIFGPPGTGKSVTLCETILQLLTILPNSRLLVATPSNSSANLMLERLLDSNILKPGDVVRLIAQHCLDDGSIPSQLLPYCTTVNLGLEGPLDQSESFNRKTNIVDTTIGRHRITIATCSALGALFNVKFPRNHFSHVLIDEAGQATEPEIMIPLSFIHADYGQAILAGDPLQLGPVVQSRLAKHFGFEESFLSRILHQFPYQRDPEGFETGYDPRLVTRLVMNYRSLPEILELPNSLFYNSELQPKISCKNSDEANLLRLLSEALPEREGLLPPAILFHGVKGENLRDNDSPSWYNLEEATQVYLYLSRFYKYGLTADDIGIITPYQKQVMQIRQLLSELNIECPKVSSVEGFQGQERKIIILSTVRSSTNFIKEDIRHALGFVASPKRLNVAITRARALLIILGNPELLAEDPYWRSILIYCLDRNAYTGCNFFPFHLDNSFGSLDKILVEI</sequence>
<accession>A0ABM1IWZ7</accession>
<dbReference type="InterPro" id="IPR047187">
    <property type="entry name" value="SF1_C_Upf1"/>
</dbReference>
<evidence type="ECO:0000313" key="12">
    <source>
        <dbReference type="Proteomes" id="UP000694924"/>
    </source>
</evidence>
<organism evidence="12 13">
    <name type="scientific">Polistes dominula</name>
    <name type="common">European paper wasp</name>
    <name type="synonym">Vespa dominula</name>
    <dbReference type="NCBI Taxonomy" id="743375"/>
    <lineage>
        <taxon>Eukaryota</taxon>
        <taxon>Metazoa</taxon>
        <taxon>Ecdysozoa</taxon>
        <taxon>Arthropoda</taxon>
        <taxon>Hexapoda</taxon>
        <taxon>Insecta</taxon>
        <taxon>Pterygota</taxon>
        <taxon>Neoptera</taxon>
        <taxon>Endopterygota</taxon>
        <taxon>Hymenoptera</taxon>
        <taxon>Apocrita</taxon>
        <taxon>Aculeata</taxon>
        <taxon>Vespoidea</taxon>
        <taxon>Vespidae</taxon>
        <taxon>Polistinae</taxon>
        <taxon>Polistini</taxon>
        <taxon>Polistes</taxon>
    </lineage>
</organism>
<dbReference type="RefSeq" id="XP_015184744.1">
    <property type="nucleotide sequence ID" value="XM_015329258.1"/>
</dbReference>
<evidence type="ECO:0000256" key="8">
    <source>
        <dbReference type="ARBA" id="ARBA00022840"/>
    </source>
</evidence>
<keyword evidence="12" id="KW-1185">Reference proteome</keyword>
<evidence type="ECO:0000256" key="4">
    <source>
        <dbReference type="ARBA" id="ARBA00022490"/>
    </source>
</evidence>
<evidence type="ECO:0000256" key="6">
    <source>
        <dbReference type="ARBA" id="ARBA00022801"/>
    </source>
</evidence>
<dbReference type="EC" id="3.6.4.13" evidence="3"/>
<dbReference type="InterPro" id="IPR041677">
    <property type="entry name" value="DNA2/NAM7_AAA_11"/>
</dbReference>
<dbReference type="CDD" id="cd18078">
    <property type="entry name" value="DEXXQc_Mov10L1"/>
    <property type="match status" value="1"/>
</dbReference>
<dbReference type="Pfam" id="PF13086">
    <property type="entry name" value="AAA_11"/>
    <property type="match status" value="2"/>
</dbReference>
<dbReference type="PANTHER" id="PTHR45418">
    <property type="entry name" value="CANCER/TESTIS ANTIGEN 55"/>
    <property type="match status" value="1"/>
</dbReference>
<evidence type="ECO:0000256" key="10">
    <source>
        <dbReference type="SAM" id="MobiDB-lite"/>
    </source>
</evidence>
<feature type="compositionally biased region" description="Basic and acidic residues" evidence="10">
    <location>
        <begin position="733"/>
        <end position="752"/>
    </location>
</feature>
<protein>
    <recommendedName>
        <fullName evidence="3">RNA helicase</fullName>
        <ecNumber evidence="3">3.6.4.13</ecNumber>
    </recommendedName>
</protein>